<gene>
    <name evidence="1" type="ORF">NM688_g8756</name>
</gene>
<reference evidence="1" key="1">
    <citation type="submission" date="2022-07" db="EMBL/GenBank/DDBJ databases">
        <title>Genome Sequence of Phlebia brevispora.</title>
        <authorList>
            <person name="Buettner E."/>
        </authorList>
    </citation>
    <scope>NUCLEOTIDE SEQUENCE</scope>
    <source>
        <strain evidence="1">MPL23</strain>
    </source>
</reference>
<comment type="caution">
    <text evidence="1">The sequence shown here is derived from an EMBL/GenBank/DDBJ whole genome shotgun (WGS) entry which is preliminary data.</text>
</comment>
<accession>A0ACC1RQW7</accession>
<sequence length="302" mass="31038">MPSLSALEMISSQTSPASSSATFLQSAGASTSKVAPPGPSTSSIASPTPSLSPYIPSSSIIAPSAVSSSPSWSLETNIASLQSRSGGSGTWNTGNTESDQGFASTSRLSEYTTLDHLEPSPSGSSSTVTGIRTLSEPNAPSSSLLYQQPTSSGIATSLSESAERERSSTHHTMDKASVATLTPSQASTSSLRATYSSLRKSGTKGSHTAVAIEALPSVNITESLEPSNFVATTQVVTTTFRTTYATSSGTATPWQVVDVTQTSVRTIVTPVGSATNKYSVMATGNVATDTKHGYVWDCNLCA</sequence>
<evidence type="ECO:0000313" key="1">
    <source>
        <dbReference type="EMBL" id="KAJ3523268.1"/>
    </source>
</evidence>
<proteinExistence type="predicted"/>
<protein>
    <submittedName>
        <fullName evidence="1">Uncharacterized protein</fullName>
    </submittedName>
</protein>
<keyword evidence="2" id="KW-1185">Reference proteome</keyword>
<dbReference type="Proteomes" id="UP001148662">
    <property type="component" value="Unassembled WGS sequence"/>
</dbReference>
<evidence type="ECO:0000313" key="2">
    <source>
        <dbReference type="Proteomes" id="UP001148662"/>
    </source>
</evidence>
<organism evidence="1 2">
    <name type="scientific">Phlebia brevispora</name>
    <dbReference type="NCBI Taxonomy" id="194682"/>
    <lineage>
        <taxon>Eukaryota</taxon>
        <taxon>Fungi</taxon>
        <taxon>Dikarya</taxon>
        <taxon>Basidiomycota</taxon>
        <taxon>Agaricomycotina</taxon>
        <taxon>Agaricomycetes</taxon>
        <taxon>Polyporales</taxon>
        <taxon>Meruliaceae</taxon>
        <taxon>Phlebia</taxon>
    </lineage>
</organism>
<name>A0ACC1RQW7_9APHY</name>
<dbReference type="EMBL" id="JANHOG010002453">
    <property type="protein sequence ID" value="KAJ3523268.1"/>
    <property type="molecule type" value="Genomic_DNA"/>
</dbReference>